<dbReference type="InterPro" id="IPR004385">
    <property type="entry name" value="NDP_pyrophosphatase"/>
</dbReference>
<dbReference type="AlphaFoldDB" id="A0A6N6MWP6"/>
<gene>
    <name evidence="12" type="ORF">F6X51_04785</name>
</gene>
<dbReference type="NCBIfam" id="TIGR00052">
    <property type="entry name" value="nudix-type nucleoside diphosphatase, YffH/AdpP family"/>
    <property type="match status" value="1"/>
</dbReference>
<dbReference type="PANTHER" id="PTHR11839">
    <property type="entry name" value="UDP/ADP-SUGAR PYROPHOSPHATASE"/>
    <property type="match status" value="1"/>
</dbReference>
<evidence type="ECO:0000256" key="7">
    <source>
        <dbReference type="ARBA" id="ARBA00032162"/>
    </source>
</evidence>
<dbReference type="GO" id="GO:0016818">
    <property type="term" value="F:hydrolase activity, acting on acid anhydrides, in phosphorus-containing anhydrides"/>
    <property type="evidence" value="ECO:0007669"/>
    <property type="project" value="InterPro"/>
</dbReference>
<dbReference type="Gene3D" id="3.90.79.10">
    <property type="entry name" value="Nucleoside Triphosphate Pyrophosphohydrolase"/>
    <property type="match status" value="1"/>
</dbReference>
<feature type="binding site" evidence="9">
    <location>
        <position position="78"/>
    </location>
    <ligand>
        <name>Mg(2+)</name>
        <dbReference type="ChEBI" id="CHEBI:18420"/>
        <label>1</label>
    </ligand>
</feature>
<accession>A0A6N6MWP6</accession>
<evidence type="ECO:0000259" key="11">
    <source>
        <dbReference type="PROSITE" id="PS51462"/>
    </source>
</evidence>
<dbReference type="InterPro" id="IPR015797">
    <property type="entry name" value="NUDIX_hydrolase-like_dom_sf"/>
</dbReference>
<dbReference type="CDD" id="cd24157">
    <property type="entry name" value="NUDIX_GDPMK"/>
    <property type="match status" value="1"/>
</dbReference>
<name>A0A6N6MWP6_9HYPH</name>
<dbReference type="Proteomes" id="UP000441523">
    <property type="component" value="Unassembled WGS sequence"/>
</dbReference>
<dbReference type="Pfam" id="PF00293">
    <property type="entry name" value="NUDIX"/>
    <property type="match status" value="1"/>
</dbReference>
<comment type="cofactor">
    <cofactor evidence="2 9">
        <name>Mg(2+)</name>
        <dbReference type="ChEBI" id="CHEBI:18420"/>
    </cofactor>
</comment>
<dbReference type="PANTHER" id="PTHR11839:SF18">
    <property type="entry name" value="NUDIX HYDROLASE DOMAIN-CONTAINING PROTEIN"/>
    <property type="match status" value="1"/>
</dbReference>
<comment type="subunit">
    <text evidence="4">Homodimer.</text>
</comment>
<keyword evidence="9" id="KW-0479">Metal-binding</keyword>
<evidence type="ECO:0000256" key="1">
    <source>
        <dbReference type="ARBA" id="ARBA00000847"/>
    </source>
</evidence>
<dbReference type="GO" id="GO:0046872">
    <property type="term" value="F:metal ion binding"/>
    <property type="evidence" value="ECO:0007669"/>
    <property type="project" value="UniProtKB-KW"/>
</dbReference>
<evidence type="ECO:0000313" key="13">
    <source>
        <dbReference type="Proteomes" id="UP000441523"/>
    </source>
</evidence>
<evidence type="ECO:0000256" key="10">
    <source>
        <dbReference type="PIRSR" id="PIRSR604385-3"/>
    </source>
</evidence>
<feature type="domain" description="Nudix hydrolase" evidence="11">
    <location>
        <begin position="37"/>
        <end position="175"/>
    </location>
</feature>
<dbReference type="RefSeq" id="WP_150962079.1">
    <property type="nucleotide sequence ID" value="NZ_VZZJ01000003.1"/>
</dbReference>
<reference evidence="12 13" key="1">
    <citation type="submission" date="2019-09" db="EMBL/GenBank/DDBJ databases">
        <title>YIM 132548 draft genome.</title>
        <authorList>
            <person name="Jiang L."/>
        </authorList>
    </citation>
    <scope>NUCLEOTIDE SEQUENCE [LARGE SCALE GENOMIC DNA]</scope>
    <source>
        <strain evidence="12 13">YIM 132548</strain>
    </source>
</reference>
<evidence type="ECO:0000256" key="6">
    <source>
        <dbReference type="ARBA" id="ARBA00022801"/>
    </source>
</evidence>
<proteinExistence type="inferred from homology"/>
<feature type="binding site" evidence="9">
    <location>
        <position position="97"/>
    </location>
    <ligand>
        <name>Mg(2+)</name>
        <dbReference type="ChEBI" id="CHEBI:18420"/>
        <label>1</label>
    </ligand>
</feature>
<dbReference type="PROSITE" id="PS51462">
    <property type="entry name" value="NUDIX"/>
    <property type="match status" value="1"/>
</dbReference>
<evidence type="ECO:0000256" key="2">
    <source>
        <dbReference type="ARBA" id="ARBA00001946"/>
    </source>
</evidence>
<evidence type="ECO:0000256" key="8">
    <source>
        <dbReference type="ARBA" id="ARBA00032272"/>
    </source>
</evidence>
<keyword evidence="13" id="KW-1185">Reference proteome</keyword>
<organism evidence="12 13">
    <name type="scientific">Methylobacterium planeticum</name>
    <dbReference type="NCBI Taxonomy" id="2615211"/>
    <lineage>
        <taxon>Bacteria</taxon>
        <taxon>Pseudomonadati</taxon>
        <taxon>Pseudomonadota</taxon>
        <taxon>Alphaproteobacteria</taxon>
        <taxon>Hyphomicrobiales</taxon>
        <taxon>Methylobacteriaceae</taxon>
        <taxon>Methylobacterium</taxon>
    </lineage>
</organism>
<keyword evidence="6 12" id="KW-0378">Hydrolase</keyword>
<feature type="binding site" evidence="9">
    <location>
        <position position="146"/>
    </location>
    <ligand>
        <name>Mg(2+)</name>
        <dbReference type="ChEBI" id="CHEBI:18420"/>
        <label>1</label>
    </ligand>
</feature>
<sequence>MAPIIRGTRIVHDGWSRFLIADVTMPDGTRLKREIEDHGRAIAVLPYDPERRLAVLISQFRAPAFYADGTTEVLEAPAGLLDEAEPEEGARREAYEETGLRLGSLESVARAWSMPGISTEQMDLFLAAFAEGDRAGPGGGLADEHEAITVHEIPLARLAEMSDDGGITDVKTLLLVLALRLRHPHLFVER</sequence>
<evidence type="ECO:0000313" key="12">
    <source>
        <dbReference type="EMBL" id="KAB1075209.1"/>
    </source>
</evidence>
<dbReference type="GO" id="GO:0019693">
    <property type="term" value="P:ribose phosphate metabolic process"/>
    <property type="evidence" value="ECO:0007669"/>
    <property type="project" value="TreeGrafter"/>
</dbReference>
<comment type="similarity">
    <text evidence="3">Belongs to the Nudix hydrolase family. NudK subfamily.</text>
</comment>
<dbReference type="SUPFAM" id="SSF55811">
    <property type="entry name" value="Nudix"/>
    <property type="match status" value="1"/>
</dbReference>
<evidence type="ECO:0000256" key="9">
    <source>
        <dbReference type="PIRSR" id="PIRSR604385-2"/>
    </source>
</evidence>
<evidence type="ECO:0000256" key="4">
    <source>
        <dbReference type="ARBA" id="ARBA00011738"/>
    </source>
</evidence>
<feature type="binding site" evidence="9">
    <location>
        <position position="93"/>
    </location>
    <ligand>
        <name>Mg(2+)</name>
        <dbReference type="ChEBI" id="CHEBI:18420"/>
        <label>1</label>
    </ligand>
</feature>
<dbReference type="EMBL" id="VZZJ01000003">
    <property type="protein sequence ID" value="KAB1075209.1"/>
    <property type="molecule type" value="Genomic_DNA"/>
</dbReference>
<dbReference type="InterPro" id="IPR000086">
    <property type="entry name" value="NUDIX_hydrolase_dom"/>
</dbReference>
<dbReference type="GO" id="GO:0006753">
    <property type="term" value="P:nucleoside phosphate metabolic process"/>
    <property type="evidence" value="ECO:0007669"/>
    <property type="project" value="TreeGrafter"/>
</dbReference>
<feature type="short sequence motif" description="Nudix box" evidence="10">
    <location>
        <begin position="79"/>
        <end position="100"/>
    </location>
</feature>
<evidence type="ECO:0000256" key="3">
    <source>
        <dbReference type="ARBA" id="ARBA00007275"/>
    </source>
</evidence>
<comment type="caution">
    <text evidence="12">The sequence shown here is derived from an EMBL/GenBank/DDBJ whole genome shotgun (WGS) entry which is preliminary data.</text>
</comment>
<comment type="catalytic activity">
    <reaction evidence="1">
        <text>GDP-alpha-D-mannose + H2O = alpha-D-mannose 1-phosphate + GMP + 2 H(+)</text>
        <dbReference type="Rhea" id="RHEA:27978"/>
        <dbReference type="ChEBI" id="CHEBI:15377"/>
        <dbReference type="ChEBI" id="CHEBI:15378"/>
        <dbReference type="ChEBI" id="CHEBI:57527"/>
        <dbReference type="ChEBI" id="CHEBI:58115"/>
        <dbReference type="ChEBI" id="CHEBI:58409"/>
    </reaction>
</comment>
<keyword evidence="9" id="KW-0460">Magnesium</keyword>
<protein>
    <recommendedName>
        <fullName evidence="5">GDP-mannose pyrophosphatase</fullName>
    </recommendedName>
    <alternativeName>
        <fullName evidence="7">GDP-mannose hydrolase</fullName>
    </alternativeName>
    <alternativeName>
        <fullName evidence="8">GDPMK</fullName>
    </alternativeName>
</protein>
<evidence type="ECO:0000256" key="5">
    <source>
        <dbReference type="ARBA" id="ARBA00016377"/>
    </source>
</evidence>
<dbReference type="GO" id="GO:0005829">
    <property type="term" value="C:cytosol"/>
    <property type="evidence" value="ECO:0007669"/>
    <property type="project" value="TreeGrafter"/>
</dbReference>